<proteinExistence type="predicted"/>
<keyword evidence="1 3" id="KW-0808">Transferase</keyword>
<dbReference type="GO" id="GO:0008879">
    <property type="term" value="F:glucose-1-phosphate thymidylyltransferase activity"/>
    <property type="evidence" value="ECO:0007669"/>
    <property type="project" value="UniProtKB-EC"/>
</dbReference>
<dbReference type="KEGG" id="ttf:THTE_3077"/>
<dbReference type="InterPro" id="IPR011004">
    <property type="entry name" value="Trimer_LpxA-like_sf"/>
</dbReference>
<dbReference type="GO" id="GO:0016746">
    <property type="term" value="F:acyltransferase activity"/>
    <property type="evidence" value="ECO:0007669"/>
    <property type="project" value="UniProtKB-KW"/>
</dbReference>
<dbReference type="RefSeq" id="WP_095415671.1">
    <property type="nucleotide sequence ID" value="NZ_CP018477.1"/>
</dbReference>
<evidence type="ECO:0000313" key="4">
    <source>
        <dbReference type="Proteomes" id="UP000215086"/>
    </source>
</evidence>
<dbReference type="NCBIfam" id="TIGR03991">
    <property type="entry name" value="alt_bact_glmU"/>
    <property type="match status" value="1"/>
</dbReference>
<evidence type="ECO:0000256" key="1">
    <source>
        <dbReference type="ARBA" id="ARBA00022679"/>
    </source>
</evidence>
<dbReference type="EMBL" id="CP018477">
    <property type="protein sequence ID" value="ASV75679.1"/>
    <property type="molecule type" value="Genomic_DNA"/>
</dbReference>
<accession>A0A286RI91</accession>
<dbReference type="AlphaFoldDB" id="A0A286RI91"/>
<dbReference type="Proteomes" id="UP000215086">
    <property type="component" value="Chromosome"/>
</dbReference>
<dbReference type="OrthoDB" id="234332at2"/>
<keyword evidence="4" id="KW-1185">Reference proteome</keyword>
<keyword evidence="3" id="KW-0548">Nucleotidyltransferase</keyword>
<dbReference type="EC" id="2.7.7.24" evidence="3"/>
<dbReference type="Gene3D" id="2.160.10.10">
    <property type="entry name" value="Hexapeptide repeat proteins"/>
    <property type="match status" value="1"/>
</dbReference>
<dbReference type="InterPro" id="IPR050065">
    <property type="entry name" value="GlmU-like"/>
</dbReference>
<dbReference type="InterPro" id="IPR023917">
    <property type="entry name" value="Bifunctiontional_GlmU_bac-type"/>
</dbReference>
<dbReference type="Pfam" id="PF13562">
    <property type="entry name" value="NTP_transf_4"/>
    <property type="match status" value="1"/>
</dbReference>
<evidence type="ECO:0000313" key="3">
    <source>
        <dbReference type="EMBL" id="ASV75679.1"/>
    </source>
</evidence>
<organism evidence="3 4">
    <name type="scientific">Thermogutta terrifontis</name>
    <dbReference type="NCBI Taxonomy" id="1331910"/>
    <lineage>
        <taxon>Bacteria</taxon>
        <taxon>Pseudomonadati</taxon>
        <taxon>Planctomycetota</taxon>
        <taxon>Planctomycetia</taxon>
        <taxon>Pirellulales</taxon>
        <taxon>Thermoguttaceae</taxon>
        <taxon>Thermogutta</taxon>
    </lineage>
</organism>
<gene>
    <name evidence="3" type="ORF">THTE_3077</name>
</gene>
<dbReference type="PANTHER" id="PTHR43584">
    <property type="entry name" value="NUCLEOTIDYL TRANSFERASE"/>
    <property type="match status" value="1"/>
</dbReference>
<dbReference type="PANTHER" id="PTHR43584:SF9">
    <property type="entry name" value="TRANSFERASE HEXAPEPTIDE REPEAT CONTAINING PROTEIN"/>
    <property type="match status" value="1"/>
</dbReference>
<keyword evidence="2" id="KW-0012">Acyltransferase</keyword>
<protein>
    <submittedName>
        <fullName evidence="3">Glucose-1-phosphate thymidylyltransferase</fullName>
        <ecNumber evidence="3">2.7.7.24</ecNumber>
    </submittedName>
</protein>
<dbReference type="SUPFAM" id="SSF51161">
    <property type="entry name" value="Trimeric LpxA-like enzymes"/>
    <property type="match status" value="1"/>
</dbReference>
<name>A0A286RI91_9BACT</name>
<evidence type="ECO:0000256" key="2">
    <source>
        <dbReference type="ARBA" id="ARBA00023315"/>
    </source>
</evidence>
<reference evidence="3 4" key="1">
    <citation type="journal article" name="Front. Microbiol.">
        <title>Sugar Metabolism of the First Thermophilic Planctomycete Thermogutta terrifontis: Comparative Genomic and Transcriptomic Approaches.</title>
        <authorList>
            <person name="Elcheninov A.G."/>
            <person name="Menzel P."/>
            <person name="Gudbergsdottir S.R."/>
            <person name="Slesarev A.I."/>
            <person name="Kadnikov V.V."/>
            <person name="Krogh A."/>
            <person name="Bonch-Osmolovskaya E.A."/>
            <person name="Peng X."/>
            <person name="Kublanov I.V."/>
        </authorList>
    </citation>
    <scope>NUCLEOTIDE SEQUENCE [LARGE SCALE GENOMIC DNA]</scope>
    <source>
        <strain evidence="3 4">R1</strain>
    </source>
</reference>
<sequence>MNILLFEDELVTQLYPITTGRPAFAISCGGYRLVELIRRFEAAIYGDVRPHLREITQLDFGLSSPPEIWEGRWLFVNARLVPSVGAVAILKELVEDQRNVLVRWNNHTAAAAMTFSTPVPRPRESLSEFLVRQCAEDHVEVLDRRLVLFEYPHEVVKYHMEILGENLADKIARGNYRQLSDGLFVADNVVLGDYLSVDSTAGPVVIESGARVGPFCHFQGPVLVGQNAKLIEQASLKDNVALGHTTKVGGEVEASIVEPYSNKQHHGFLGHSYLGSWVNLGAGTCNSDLKNTYGLVVMEYNGKRVPTGMQFMGCIIGDYTKTAVNTGIFTGKVIGVCCMVYGFVTTNVPSFTNYARLFGQMTELPVEVAIAGQQRMFLRRNVTQRPCHIQLIRDMYELTQGERRLANAPLVL</sequence>